<organism evidence="2 3">
    <name type="scientific">Actinoplanes missouriensis (strain ATCC 14538 / DSM 43046 / CBS 188.64 / JCM 3121 / NBRC 102363 / NCIMB 12654 / NRRL B-3342 / UNCC 431)</name>
    <dbReference type="NCBI Taxonomy" id="512565"/>
    <lineage>
        <taxon>Bacteria</taxon>
        <taxon>Bacillati</taxon>
        <taxon>Actinomycetota</taxon>
        <taxon>Actinomycetes</taxon>
        <taxon>Micromonosporales</taxon>
        <taxon>Micromonosporaceae</taxon>
        <taxon>Actinoplanes</taxon>
    </lineage>
</organism>
<gene>
    <name evidence="2" type="ordered locus">AMIS_43260</name>
</gene>
<dbReference type="HOGENOM" id="CLU_1458356_0_0_11"/>
<dbReference type="PATRIC" id="fig|512565.3.peg.4310"/>
<name>I0H959_ACTM4</name>
<evidence type="ECO:0000313" key="2">
    <source>
        <dbReference type="EMBL" id="BAL89546.1"/>
    </source>
</evidence>
<dbReference type="Proteomes" id="UP000007882">
    <property type="component" value="Chromosome"/>
</dbReference>
<proteinExistence type="predicted"/>
<sequence length="185" mass="19256">MMSILALGILFLWMQNGYRYLFSPRAQAVVESCRDECFVTWADNGKAVSAMVDGADGLAVGQSVEVYPVGDIGHVAVDDGGFPLVIWAALAVAVVYLGLVALRVAQATANRRRAREEGKRIHRAGELAVLALTFGFPVTVLGGLLMLGDDSRSAGLVVLVVGLVALVGGFGGFLAANGKPPVTAA</sequence>
<accession>I0H959</accession>
<dbReference type="EMBL" id="AP012319">
    <property type="protein sequence ID" value="BAL89546.1"/>
    <property type="molecule type" value="Genomic_DNA"/>
</dbReference>
<evidence type="ECO:0000313" key="3">
    <source>
        <dbReference type="Proteomes" id="UP000007882"/>
    </source>
</evidence>
<keyword evidence="1" id="KW-0812">Transmembrane</keyword>
<evidence type="ECO:0000256" key="1">
    <source>
        <dbReference type="SAM" id="Phobius"/>
    </source>
</evidence>
<dbReference type="KEGG" id="ams:AMIS_43260"/>
<keyword evidence="1" id="KW-0472">Membrane</keyword>
<feature type="transmembrane region" description="Helical" evidence="1">
    <location>
        <begin position="84"/>
        <end position="106"/>
    </location>
</feature>
<feature type="transmembrane region" description="Helical" evidence="1">
    <location>
        <begin position="154"/>
        <end position="176"/>
    </location>
</feature>
<dbReference type="AlphaFoldDB" id="I0H959"/>
<keyword evidence="1" id="KW-1133">Transmembrane helix</keyword>
<reference evidence="2 3" key="1">
    <citation type="submission" date="2012-02" db="EMBL/GenBank/DDBJ databases">
        <title>Complete genome sequence of Actinoplanes missouriensis 431 (= NBRC 102363).</title>
        <authorList>
            <person name="Ohnishi Y."/>
            <person name="Ishikawa J."/>
            <person name="Sekine M."/>
            <person name="Hosoyama A."/>
            <person name="Harada T."/>
            <person name="Narita H."/>
            <person name="Hata T."/>
            <person name="Konno Y."/>
            <person name="Tutikane K."/>
            <person name="Fujita N."/>
            <person name="Horinouchi S."/>
            <person name="Hayakawa M."/>
        </authorList>
    </citation>
    <scope>NUCLEOTIDE SEQUENCE [LARGE SCALE GENOMIC DNA]</scope>
    <source>
        <strain evidence="3">ATCC 14538 / DSM 43046 / CBS 188.64 / JCM 3121 / NBRC 102363 / NCIMB 12654 / NRRL B-3342 / UNCC 431</strain>
    </source>
</reference>
<feature type="transmembrane region" description="Helical" evidence="1">
    <location>
        <begin position="127"/>
        <end position="148"/>
    </location>
</feature>
<protein>
    <submittedName>
        <fullName evidence="2">Uncharacterized protein</fullName>
    </submittedName>
</protein>
<keyword evidence="3" id="KW-1185">Reference proteome</keyword>